<dbReference type="GO" id="GO:0005975">
    <property type="term" value="P:carbohydrate metabolic process"/>
    <property type="evidence" value="ECO:0007669"/>
    <property type="project" value="InterPro"/>
</dbReference>
<evidence type="ECO:0000313" key="1">
    <source>
        <dbReference type="EMBL" id="CAB4651312.1"/>
    </source>
</evidence>
<name>A0A6J6KP53_9ZZZZ</name>
<reference evidence="1" key="1">
    <citation type="submission" date="2020-05" db="EMBL/GenBank/DDBJ databases">
        <authorList>
            <person name="Chiriac C."/>
            <person name="Salcher M."/>
            <person name="Ghai R."/>
            <person name="Kavagutti S V."/>
        </authorList>
    </citation>
    <scope>NUCLEOTIDE SEQUENCE</scope>
</reference>
<evidence type="ECO:0000313" key="2">
    <source>
        <dbReference type="EMBL" id="CAB4780553.1"/>
    </source>
</evidence>
<dbReference type="GO" id="GO:0030246">
    <property type="term" value="F:carbohydrate binding"/>
    <property type="evidence" value="ECO:0007669"/>
    <property type="project" value="InterPro"/>
</dbReference>
<dbReference type="EMBL" id="CAEZZR010000116">
    <property type="protein sequence ID" value="CAB4780553.1"/>
    <property type="molecule type" value="Genomic_DNA"/>
</dbReference>
<dbReference type="InterPro" id="IPR014718">
    <property type="entry name" value="GH-type_carb-bd"/>
</dbReference>
<dbReference type="InterPro" id="IPR027839">
    <property type="entry name" value="DUF4432"/>
</dbReference>
<organism evidence="1">
    <name type="scientific">freshwater metagenome</name>
    <dbReference type="NCBI Taxonomy" id="449393"/>
    <lineage>
        <taxon>unclassified sequences</taxon>
        <taxon>metagenomes</taxon>
        <taxon>ecological metagenomes</taxon>
    </lineage>
</organism>
<dbReference type="AlphaFoldDB" id="A0A6J6KP53"/>
<sequence length="305" mass="33513">MATAEVIANKFISIVVNPQNGGTIEHIGKSLDPETNVLAWYEWDEPAALPLEFSENESAKHWLSRYRGGWQFLTPNAGRECVFNGVRHSFHGESSYMPWTVAAKTSESITLEIRLLSGLKVTRVLTVDSSKAAFTCHTTLSNFTNAPEEVVIVEHAAFQGSPNVVVSAPDLSQWKFDGDYKEDGRDSRVWSEPGVIVNDLAHPIKGRTERMTYLASGSEGWVSIIDTNKGFGAKLLWDPIKLPYLWYWQEQGSSGFPFYGRAQMTALEPASCLPGDGLAGASEAGRSTVIAAGEEYSFSVSLELI</sequence>
<dbReference type="EMBL" id="CAEZWO010000009">
    <property type="protein sequence ID" value="CAB4651312.1"/>
    <property type="molecule type" value="Genomic_DNA"/>
</dbReference>
<dbReference type="Gene3D" id="2.70.98.10">
    <property type="match status" value="1"/>
</dbReference>
<proteinExistence type="predicted"/>
<accession>A0A6J6KP53</accession>
<protein>
    <submittedName>
        <fullName evidence="1">Unannotated protein</fullName>
    </submittedName>
</protein>
<dbReference type="EMBL" id="CAFAZX010000029">
    <property type="protein sequence ID" value="CAB4842512.1"/>
    <property type="molecule type" value="Genomic_DNA"/>
</dbReference>
<dbReference type="Pfam" id="PF14486">
    <property type="entry name" value="DUF4432"/>
    <property type="match status" value="1"/>
</dbReference>
<dbReference type="SUPFAM" id="SSF74650">
    <property type="entry name" value="Galactose mutarotase-like"/>
    <property type="match status" value="1"/>
</dbReference>
<dbReference type="InterPro" id="IPR011013">
    <property type="entry name" value="Gal_mutarotase_sf_dom"/>
</dbReference>
<dbReference type="GO" id="GO:0003824">
    <property type="term" value="F:catalytic activity"/>
    <property type="evidence" value="ECO:0007669"/>
    <property type="project" value="InterPro"/>
</dbReference>
<evidence type="ECO:0000313" key="3">
    <source>
        <dbReference type="EMBL" id="CAB4842512.1"/>
    </source>
</evidence>
<gene>
    <name evidence="1" type="ORF">UFOPK2254_00168</name>
    <name evidence="2" type="ORF">UFOPK2907_01132</name>
    <name evidence="3" type="ORF">UFOPK3241_00674</name>
</gene>